<protein>
    <submittedName>
        <fullName evidence="6">TTLL3B protein</fullName>
    </submittedName>
</protein>
<dbReference type="InterPro" id="IPR051437">
    <property type="entry name" value="TTLL_monoglycylase"/>
</dbReference>
<dbReference type="Gene3D" id="3.30.470.20">
    <property type="entry name" value="ATP-grasp fold, B domain"/>
    <property type="match status" value="1"/>
</dbReference>
<keyword evidence="2" id="KW-0963">Cytoplasm</keyword>
<dbReference type="SUPFAM" id="SSF56059">
    <property type="entry name" value="Glutathione synthetase ATP-binding domain-like"/>
    <property type="match status" value="1"/>
</dbReference>
<gene>
    <name evidence="6" type="primary">TTLL3B</name>
    <name evidence="6" type="ORF">SNAT2548_LOCUS35156</name>
</gene>
<evidence type="ECO:0000313" key="7">
    <source>
        <dbReference type="Proteomes" id="UP000604046"/>
    </source>
</evidence>
<dbReference type="InterPro" id="IPR004344">
    <property type="entry name" value="TTL/TTLL_fam"/>
</dbReference>
<keyword evidence="7" id="KW-1185">Reference proteome</keyword>
<sequence length="483" mass="54704">MAVHQSDAVIYSGNLHRLEHQLEVLRRGAPSGGVQDIHRKHLLALIARRDPCFWTLVPRSYILTRDAAAAASEWEMFRWDFELSHYLGLLRNLKDRAAKHPKSCEDGTVESVLERCNTLLSLKASGAPQKWENSSLTALQKAAMLLTEIEHELPQLQLELLQKNWWLAKPVDGAMGKGIVLFGGMPSAEDLNISALPFTGRMSEGYVLQKYLEKPHLINISSLVDLDNKLHGRTREVCGHAFYKYNLRVLVLVRWVEDPSVWVYDKGYIDLCPIPFAEAFGDEAEGAHISNLAFRGHTAEDIRKRIWSTDTFREYLQQTSGRDVWAEDIVPQVRDAISRIIGCIGPLKSGLTEGARQEASASKPGRQPWRRFGFDFALDHDFHVWLVEANHRPGMKAPRGPSGEDKRRFLEFFYADENELCGDRLQETRDGQILHVANFHRVLVQPVQQKAKLTVCCGFVVLAVFDMGIADMTVASGKRMWLP</sequence>
<dbReference type="GO" id="GO:0005524">
    <property type="term" value="F:ATP binding"/>
    <property type="evidence" value="ECO:0007669"/>
    <property type="project" value="UniProtKB-KW"/>
</dbReference>
<reference evidence="6" key="1">
    <citation type="submission" date="2021-02" db="EMBL/GenBank/DDBJ databases">
        <authorList>
            <person name="Dougan E. K."/>
            <person name="Rhodes N."/>
            <person name="Thang M."/>
            <person name="Chan C."/>
        </authorList>
    </citation>
    <scope>NUCLEOTIDE SEQUENCE</scope>
</reference>
<keyword evidence="5" id="KW-0067">ATP-binding</keyword>
<evidence type="ECO:0000256" key="5">
    <source>
        <dbReference type="ARBA" id="ARBA00022840"/>
    </source>
</evidence>
<dbReference type="Pfam" id="PF03133">
    <property type="entry name" value="TTL"/>
    <property type="match status" value="1"/>
</dbReference>
<dbReference type="GO" id="GO:0005737">
    <property type="term" value="C:cytoplasm"/>
    <property type="evidence" value="ECO:0007669"/>
    <property type="project" value="UniProtKB-SubCell"/>
</dbReference>
<proteinExistence type="predicted"/>
<dbReference type="GO" id="GO:0070736">
    <property type="term" value="F:protein-glycine ligase activity, initiating"/>
    <property type="evidence" value="ECO:0007669"/>
    <property type="project" value="TreeGrafter"/>
</dbReference>
<evidence type="ECO:0000256" key="4">
    <source>
        <dbReference type="ARBA" id="ARBA00022741"/>
    </source>
</evidence>
<keyword evidence="3" id="KW-0436">Ligase</keyword>
<evidence type="ECO:0000313" key="6">
    <source>
        <dbReference type="EMBL" id="CAE7618538.1"/>
    </source>
</evidence>
<organism evidence="6 7">
    <name type="scientific">Symbiodinium natans</name>
    <dbReference type="NCBI Taxonomy" id="878477"/>
    <lineage>
        <taxon>Eukaryota</taxon>
        <taxon>Sar</taxon>
        <taxon>Alveolata</taxon>
        <taxon>Dinophyceae</taxon>
        <taxon>Suessiales</taxon>
        <taxon>Symbiodiniaceae</taxon>
        <taxon>Symbiodinium</taxon>
    </lineage>
</organism>
<dbReference type="EMBL" id="CAJNDS010002848">
    <property type="protein sequence ID" value="CAE7618538.1"/>
    <property type="molecule type" value="Genomic_DNA"/>
</dbReference>
<keyword evidence="4" id="KW-0547">Nucleotide-binding</keyword>
<dbReference type="Proteomes" id="UP000604046">
    <property type="component" value="Unassembled WGS sequence"/>
</dbReference>
<evidence type="ECO:0000256" key="3">
    <source>
        <dbReference type="ARBA" id="ARBA00022598"/>
    </source>
</evidence>
<dbReference type="PROSITE" id="PS51221">
    <property type="entry name" value="TTL"/>
    <property type="match status" value="1"/>
</dbReference>
<dbReference type="GO" id="GO:0015630">
    <property type="term" value="C:microtubule cytoskeleton"/>
    <property type="evidence" value="ECO:0007669"/>
    <property type="project" value="TreeGrafter"/>
</dbReference>
<comment type="subcellular location">
    <subcellularLocation>
        <location evidence="1">Cytoplasm</location>
    </subcellularLocation>
</comment>
<name>A0A812VEV1_9DINO</name>
<evidence type="ECO:0000256" key="1">
    <source>
        <dbReference type="ARBA" id="ARBA00004496"/>
    </source>
</evidence>
<dbReference type="PANTHER" id="PTHR45870:SF2">
    <property type="entry name" value="TUBULIN MONOGLYCYLASE TTLL3"/>
    <property type="match status" value="1"/>
</dbReference>
<accession>A0A812VEV1</accession>
<dbReference type="OrthoDB" id="202825at2759"/>
<dbReference type="PANTHER" id="PTHR45870">
    <property type="entry name" value="TUBULIN MONOGLYCYLASE TTLL3"/>
    <property type="match status" value="1"/>
</dbReference>
<evidence type="ECO:0000256" key="2">
    <source>
        <dbReference type="ARBA" id="ARBA00022490"/>
    </source>
</evidence>
<dbReference type="AlphaFoldDB" id="A0A812VEV1"/>
<comment type="caution">
    <text evidence="6">The sequence shown here is derived from an EMBL/GenBank/DDBJ whole genome shotgun (WGS) entry which is preliminary data.</text>
</comment>